<sequence length="101" mass="10676">MEKQIEENTRPAVMTLDQLNGSVNALLCACDTALHKQALADADGPMMQMMLLSFTLGALISTCPSRELVIAAALDNIKKGVAYAAANPQLQHVATLSGVVH</sequence>
<dbReference type="AlphaFoldDB" id="A0A845GH75"/>
<protein>
    <submittedName>
        <fullName evidence="1">Uncharacterized protein</fullName>
    </submittedName>
</protein>
<reference evidence="1" key="1">
    <citation type="submission" date="2019-12" db="EMBL/GenBank/DDBJ databases">
        <title>Novel species isolated from a subtropical stream in China.</title>
        <authorList>
            <person name="Lu H."/>
        </authorList>
    </citation>
    <scope>NUCLEOTIDE SEQUENCE [LARGE SCALE GENOMIC DNA]</scope>
    <source>
        <strain evidence="1">FT81W</strain>
    </source>
</reference>
<dbReference type="RefSeq" id="WP_161082013.1">
    <property type="nucleotide sequence ID" value="NZ_WWCX01000001.1"/>
</dbReference>
<accession>A0A845GH75</accession>
<name>A0A845GH75_9BURK</name>
<evidence type="ECO:0000313" key="1">
    <source>
        <dbReference type="EMBL" id="MYM92755.1"/>
    </source>
</evidence>
<dbReference type="EMBL" id="WWCX01000001">
    <property type="protein sequence ID" value="MYM92755.1"/>
    <property type="molecule type" value="Genomic_DNA"/>
</dbReference>
<dbReference type="Proteomes" id="UP000447355">
    <property type="component" value="Unassembled WGS sequence"/>
</dbReference>
<evidence type="ECO:0000313" key="2">
    <source>
        <dbReference type="Proteomes" id="UP000447355"/>
    </source>
</evidence>
<comment type="caution">
    <text evidence="1">The sequence shown here is derived from an EMBL/GenBank/DDBJ whole genome shotgun (WGS) entry which is preliminary data.</text>
</comment>
<gene>
    <name evidence="1" type="ORF">GTP90_02635</name>
</gene>
<organism evidence="1 2">
    <name type="scientific">Duganella vulcania</name>
    <dbReference type="NCBI Taxonomy" id="2692166"/>
    <lineage>
        <taxon>Bacteria</taxon>
        <taxon>Pseudomonadati</taxon>
        <taxon>Pseudomonadota</taxon>
        <taxon>Betaproteobacteria</taxon>
        <taxon>Burkholderiales</taxon>
        <taxon>Oxalobacteraceae</taxon>
        <taxon>Telluria group</taxon>
        <taxon>Duganella</taxon>
    </lineage>
</organism>
<proteinExistence type="predicted"/>
<dbReference type="PROSITE" id="PS51257">
    <property type="entry name" value="PROKAR_LIPOPROTEIN"/>
    <property type="match status" value="1"/>
</dbReference>